<name>A0A1H3Z825_9EURY</name>
<dbReference type="Pfam" id="PF24001">
    <property type="entry name" value="DUF7317"/>
    <property type="match status" value="1"/>
</dbReference>
<organism evidence="2 3">
    <name type="scientific">Haloplanus vescus</name>
    <dbReference type="NCBI Taxonomy" id="555874"/>
    <lineage>
        <taxon>Archaea</taxon>
        <taxon>Methanobacteriati</taxon>
        <taxon>Methanobacteriota</taxon>
        <taxon>Stenosarchaea group</taxon>
        <taxon>Halobacteria</taxon>
        <taxon>Halobacteriales</taxon>
        <taxon>Haloferacaceae</taxon>
        <taxon>Haloplanus</taxon>
    </lineage>
</organism>
<evidence type="ECO:0000256" key="1">
    <source>
        <dbReference type="SAM" id="MobiDB-lite"/>
    </source>
</evidence>
<sequence length="62" mass="6376">MRSHSFRSSVTLYRNGTLTLAQAARHAGCSEAAMAAAATTQSARTTSDTSADGTALSRSVDV</sequence>
<dbReference type="RefSeq" id="WP_143025259.1">
    <property type="nucleotide sequence ID" value="NZ_FNQT01000003.1"/>
</dbReference>
<evidence type="ECO:0000313" key="2">
    <source>
        <dbReference type="EMBL" id="SEA19866.1"/>
    </source>
</evidence>
<proteinExistence type="predicted"/>
<protein>
    <submittedName>
        <fullName evidence="2">Uncharacterized protein</fullName>
    </submittedName>
</protein>
<evidence type="ECO:0000313" key="3">
    <source>
        <dbReference type="Proteomes" id="UP000236755"/>
    </source>
</evidence>
<dbReference type="EMBL" id="FNQT01000003">
    <property type="protein sequence ID" value="SEA19866.1"/>
    <property type="molecule type" value="Genomic_DNA"/>
</dbReference>
<dbReference type="InterPro" id="IPR055741">
    <property type="entry name" value="DUF7317"/>
</dbReference>
<dbReference type="STRING" id="555874.SAMN04488065_2213"/>
<reference evidence="2 3" key="1">
    <citation type="submission" date="2016-10" db="EMBL/GenBank/DDBJ databases">
        <authorList>
            <person name="de Groot N.N."/>
        </authorList>
    </citation>
    <scope>NUCLEOTIDE SEQUENCE [LARGE SCALE GENOMIC DNA]</scope>
    <source>
        <strain evidence="2 3">CGMCC 1.8712</strain>
    </source>
</reference>
<gene>
    <name evidence="2" type="ORF">SAMN04488065_2213</name>
</gene>
<accession>A0A1H3Z825</accession>
<keyword evidence="3" id="KW-1185">Reference proteome</keyword>
<feature type="region of interest" description="Disordered" evidence="1">
    <location>
        <begin position="37"/>
        <end position="62"/>
    </location>
</feature>
<dbReference type="AlphaFoldDB" id="A0A1H3Z825"/>
<dbReference type="Proteomes" id="UP000236755">
    <property type="component" value="Unassembled WGS sequence"/>
</dbReference>